<dbReference type="Proteomes" id="UP000255543">
    <property type="component" value="Unassembled WGS sequence"/>
</dbReference>
<reference evidence="8 9" key="1">
    <citation type="submission" date="2018-06" db="EMBL/GenBank/DDBJ databases">
        <authorList>
            <consortium name="Pathogen Informatics"/>
            <person name="Doyle S."/>
        </authorList>
    </citation>
    <scope>NUCLEOTIDE SEQUENCE [LARGE SCALE GENOMIC DNA]</scope>
    <source>
        <strain evidence="8 9">NCTC8179</strain>
    </source>
</reference>
<evidence type="ECO:0000256" key="5">
    <source>
        <dbReference type="ARBA" id="ARBA00022827"/>
    </source>
</evidence>
<comment type="pathway">
    <text evidence="2">Siderophore biosynthesis.</text>
</comment>
<evidence type="ECO:0000313" key="8">
    <source>
        <dbReference type="EMBL" id="STK81027.1"/>
    </source>
</evidence>
<dbReference type="AlphaFoldDB" id="A0A376ZU55"/>
<evidence type="ECO:0000256" key="7">
    <source>
        <dbReference type="ARBA" id="ARBA00023002"/>
    </source>
</evidence>
<sequence length="41" mass="4577">MKKSVDFIGVGTGPFNLSIAALSHQIEELNCLFFDEHPHFS</sequence>
<gene>
    <name evidence="8" type="primary">iucD_1</name>
    <name evidence="8" type="ORF">NCTC8179_02756</name>
</gene>
<dbReference type="EMBL" id="UGEB01000001">
    <property type="protein sequence ID" value="STK81027.1"/>
    <property type="molecule type" value="Genomic_DNA"/>
</dbReference>
<comment type="similarity">
    <text evidence="3">Belongs to the lysine N(6)-hydroxylase/L-ornithine N(5)-oxygenase family.</text>
</comment>
<keyword evidence="5" id="KW-0274">FAD</keyword>
<evidence type="ECO:0000256" key="6">
    <source>
        <dbReference type="ARBA" id="ARBA00022857"/>
    </source>
</evidence>
<dbReference type="InterPro" id="IPR036188">
    <property type="entry name" value="FAD/NAD-bd_sf"/>
</dbReference>
<dbReference type="Gene3D" id="3.50.50.60">
    <property type="entry name" value="FAD/NAD(P)-binding domain"/>
    <property type="match status" value="1"/>
</dbReference>
<comment type="cofactor">
    <cofactor evidence="1">
        <name>FAD</name>
        <dbReference type="ChEBI" id="CHEBI:57692"/>
    </cofactor>
</comment>
<proteinExistence type="inferred from homology"/>
<accession>A0A376ZU55</accession>
<dbReference type="GO" id="GO:0047091">
    <property type="term" value="F:L-lysine 6-monooxygenase (NADPH) activity"/>
    <property type="evidence" value="ECO:0007669"/>
    <property type="project" value="UniProtKB-EC"/>
</dbReference>
<name>A0A376ZU55_ECOLX</name>
<evidence type="ECO:0000313" key="9">
    <source>
        <dbReference type="Proteomes" id="UP000255543"/>
    </source>
</evidence>
<evidence type="ECO:0000256" key="1">
    <source>
        <dbReference type="ARBA" id="ARBA00001974"/>
    </source>
</evidence>
<keyword evidence="4" id="KW-0285">Flavoprotein</keyword>
<evidence type="ECO:0000256" key="3">
    <source>
        <dbReference type="ARBA" id="ARBA00007588"/>
    </source>
</evidence>
<keyword evidence="7 8" id="KW-0560">Oxidoreductase</keyword>
<dbReference type="EC" id="1.14.13.59" evidence="8"/>
<dbReference type="InterPro" id="IPR025700">
    <property type="entry name" value="Lys/Orn_oxygenase"/>
</dbReference>
<keyword evidence="8" id="KW-0503">Monooxygenase</keyword>
<dbReference type="Pfam" id="PF13434">
    <property type="entry name" value="Lys_Orn_oxgnase"/>
    <property type="match status" value="1"/>
</dbReference>
<organism evidence="8 9">
    <name type="scientific">Escherichia coli</name>
    <dbReference type="NCBI Taxonomy" id="562"/>
    <lineage>
        <taxon>Bacteria</taxon>
        <taxon>Pseudomonadati</taxon>
        <taxon>Pseudomonadota</taxon>
        <taxon>Gammaproteobacteria</taxon>
        <taxon>Enterobacterales</taxon>
        <taxon>Enterobacteriaceae</taxon>
        <taxon>Escherichia</taxon>
    </lineage>
</organism>
<protein>
    <submittedName>
        <fullName evidence="8">L-lysine 6-monooxygenase (Lysine N(6)-hydroxylase)</fullName>
        <ecNumber evidence="8">1.14.13.59</ecNumber>
    </submittedName>
</protein>
<evidence type="ECO:0000256" key="2">
    <source>
        <dbReference type="ARBA" id="ARBA00004924"/>
    </source>
</evidence>
<keyword evidence="6" id="KW-0521">NADP</keyword>
<evidence type="ECO:0000256" key="4">
    <source>
        <dbReference type="ARBA" id="ARBA00022630"/>
    </source>
</evidence>